<evidence type="ECO:0000313" key="6">
    <source>
        <dbReference type="Proteomes" id="UP000184447"/>
    </source>
</evidence>
<dbReference type="PANTHER" id="PTHR10472">
    <property type="entry name" value="D-TYROSYL-TRNA TYR DEACYLASE"/>
    <property type="match status" value="1"/>
</dbReference>
<gene>
    <name evidence="4" type="primary">dtd</name>
    <name evidence="5" type="ORF">SAMN02745207_00970</name>
</gene>
<dbReference type="NCBIfam" id="TIGR00256">
    <property type="entry name" value="D-aminoacyl-tRNA deacylase"/>
    <property type="match status" value="1"/>
</dbReference>
<dbReference type="AlphaFoldDB" id="A0A1M5SJ59"/>
<evidence type="ECO:0000256" key="1">
    <source>
        <dbReference type="ARBA" id="ARBA00009673"/>
    </source>
</evidence>
<proteinExistence type="inferred from homology"/>
<comment type="function">
    <text evidence="4">An aminoacyl-tRNA editing enzyme that deacylates mischarged D-aminoacyl-tRNAs. Also deacylates mischarged glycyl-tRNA(Ala), protecting cells against glycine mischarging by AlaRS. Acts via tRNA-based rather than protein-based catalysis; rejects L-amino acids rather than detecting D-amino acids in the active site. By recycling D-aminoacyl-tRNA to D-amino acids and free tRNA molecules, this enzyme counteracts the toxicity associated with the formation of D-aminoacyl-tRNA entities in vivo and helps enforce protein L-homochirality.</text>
</comment>
<feature type="short sequence motif" description="Gly-cisPro motif, important for rejection of L-amino acids" evidence="4">
    <location>
        <begin position="137"/>
        <end position="138"/>
    </location>
</feature>
<dbReference type="CDD" id="cd00563">
    <property type="entry name" value="Dtyr_deacylase"/>
    <property type="match status" value="1"/>
</dbReference>
<comment type="domain">
    <text evidence="4">A Gly-cisPro motif from one monomer fits into the active site of the other monomer to allow specific chiral rejection of L-amino acids.</text>
</comment>
<keyword evidence="6" id="KW-1185">Reference proteome</keyword>
<dbReference type="FunFam" id="3.50.80.10:FF:000001">
    <property type="entry name" value="D-aminoacyl-tRNA deacylase"/>
    <property type="match status" value="1"/>
</dbReference>
<dbReference type="GO" id="GO:0000049">
    <property type="term" value="F:tRNA binding"/>
    <property type="evidence" value="ECO:0007669"/>
    <property type="project" value="UniProtKB-UniRule"/>
</dbReference>
<dbReference type="Gene3D" id="3.50.80.10">
    <property type="entry name" value="D-tyrosyl-tRNA(Tyr) deacylase"/>
    <property type="match status" value="1"/>
</dbReference>
<dbReference type="PANTHER" id="PTHR10472:SF5">
    <property type="entry name" value="D-AMINOACYL-TRNA DEACYLASE 1"/>
    <property type="match status" value="1"/>
</dbReference>
<dbReference type="Proteomes" id="UP000184447">
    <property type="component" value="Unassembled WGS sequence"/>
</dbReference>
<keyword evidence="4" id="KW-0694">RNA-binding</keyword>
<dbReference type="HAMAP" id="MF_00518">
    <property type="entry name" value="Deacylase_Dtd"/>
    <property type="match status" value="1"/>
</dbReference>
<name>A0A1M5SJ59_9CLOT</name>
<dbReference type="GO" id="GO:0051500">
    <property type="term" value="F:D-tyrosyl-tRNA(Tyr) deacylase activity"/>
    <property type="evidence" value="ECO:0007669"/>
    <property type="project" value="TreeGrafter"/>
</dbReference>
<dbReference type="SUPFAM" id="SSF69500">
    <property type="entry name" value="DTD-like"/>
    <property type="match status" value="1"/>
</dbReference>
<comment type="subcellular location">
    <subcellularLocation>
        <location evidence="4">Cytoplasm</location>
    </subcellularLocation>
</comment>
<evidence type="ECO:0000313" key="5">
    <source>
        <dbReference type="EMBL" id="SHH38594.1"/>
    </source>
</evidence>
<dbReference type="GO" id="GO:0005737">
    <property type="term" value="C:cytoplasm"/>
    <property type="evidence" value="ECO:0007669"/>
    <property type="project" value="UniProtKB-SubCell"/>
</dbReference>
<dbReference type="Pfam" id="PF02580">
    <property type="entry name" value="Tyr_Deacylase"/>
    <property type="match status" value="1"/>
</dbReference>
<keyword evidence="3 4" id="KW-0378">Hydrolase</keyword>
<dbReference type="GO" id="GO:0106026">
    <property type="term" value="F:Gly-tRNA(Ala) deacylase activity"/>
    <property type="evidence" value="ECO:0007669"/>
    <property type="project" value="UniProtKB-UniRule"/>
</dbReference>
<dbReference type="InterPro" id="IPR023509">
    <property type="entry name" value="DTD-like_sf"/>
</dbReference>
<comment type="similarity">
    <text evidence="1 4">Belongs to the DTD family.</text>
</comment>
<sequence length="149" mass="16727">MRAIVQRVSSSKVVVDNTVVGKIGKGLNVLLGISVEDNFEDVKYMKDKIVNLRIFEDQEGKLNKSLKDINGELIVISQFTLYGDCRKGRRPSFINALSGDKSEVLYNEFIHLCEDEVDKVEKGIFGADMQVEIQNDGPVTLLIESKKTF</sequence>
<comment type="subunit">
    <text evidence="4">Homodimer.</text>
</comment>
<evidence type="ECO:0000256" key="3">
    <source>
        <dbReference type="ARBA" id="ARBA00022801"/>
    </source>
</evidence>
<dbReference type="RefSeq" id="WP_073337297.1">
    <property type="nucleotide sequence ID" value="NZ_FQXM01000004.1"/>
</dbReference>
<keyword evidence="2 4" id="KW-0820">tRNA-binding</keyword>
<reference evidence="5 6" key="1">
    <citation type="submission" date="2016-11" db="EMBL/GenBank/DDBJ databases">
        <authorList>
            <person name="Jaros S."/>
            <person name="Januszkiewicz K."/>
            <person name="Wedrychowicz H."/>
        </authorList>
    </citation>
    <scope>NUCLEOTIDE SEQUENCE [LARGE SCALE GENOMIC DNA]</scope>
    <source>
        <strain evidence="5 6">DSM 8605</strain>
    </source>
</reference>
<dbReference type="OrthoDB" id="9801395at2"/>
<evidence type="ECO:0000256" key="4">
    <source>
        <dbReference type="HAMAP-Rule" id="MF_00518"/>
    </source>
</evidence>
<dbReference type="GO" id="GO:0019478">
    <property type="term" value="P:D-amino acid catabolic process"/>
    <property type="evidence" value="ECO:0007669"/>
    <property type="project" value="UniProtKB-UniRule"/>
</dbReference>
<dbReference type="EC" id="3.1.1.96" evidence="4"/>
<protein>
    <recommendedName>
        <fullName evidence="4">D-aminoacyl-tRNA deacylase</fullName>
        <shortName evidence="4">DTD</shortName>
        <ecNumber evidence="4">3.1.1.96</ecNumber>
    </recommendedName>
    <alternativeName>
        <fullName evidence="4">Gly-tRNA(Ala) deacylase</fullName>
        <ecNumber evidence="4">3.1.1.-</ecNumber>
    </alternativeName>
</protein>
<comment type="catalytic activity">
    <reaction evidence="4">
        <text>glycyl-tRNA(Ala) + H2O = tRNA(Ala) + glycine + H(+)</text>
        <dbReference type="Rhea" id="RHEA:53744"/>
        <dbReference type="Rhea" id="RHEA-COMP:9657"/>
        <dbReference type="Rhea" id="RHEA-COMP:13640"/>
        <dbReference type="ChEBI" id="CHEBI:15377"/>
        <dbReference type="ChEBI" id="CHEBI:15378"/>
        <dbReference type="ChEBI" id="CHEBI:57305"/>
        <dbReference type="ChEBI" id="CHEBI:78442"/>
        <dbReference type="ChEBI" id="CHEBI:78522"/>
    </reaction>
</comment>
<dbReference type="EMBL" id="FQXM01000004">
    <property type="protein sequence ID" value="SHH38594.1"/>
    <property type="molecule type" value="Genomic_DNA"/>
</dbReference>
<dbReference type="GO" id="GO:0043908">
    <property type="term" value="F:Ser(Gly)-tRNA(Ala) hydrolase activity"/>
    <property type="evidence" value="ECO:0007669"/>
    <property type="project" value="UniProtKB-UniRule"/>
</dbReference>
<organism evidence="5 6">
    <name type="scientific">Clostridium grantii DSM 8605</name>
    <dbReference type="NCBI Taxonomy" id="1121316"/>
    <lineage>
        <taxon>Bacteria</taxon>
        <taxon>Bacillati</taxon>
        <taxon>Bacillota</taxon>
        <taxon>Clostridia</taxon>
        <taxon>Eubacteriales</taxon>
        <taxon>Clostridiaceae</taxon>
        <taxon>Clostridium</taxon>
    </lineage>
</organism>
<dbReference type="STRING" id="1121316.SAMN02745207_00970"/>
<keyword evidence="4" id="KW-0963">Cytoplasm</keyword>
<accession>A0A1M5SJ59</accession>
<evidence type="ECO:0000256" key="2">
    <source>
        <dbReference type="ARBA" id="ARBA00022555"/>
    </source>
</evidence>
<comment type="catalytic activity">
    <reaction evidence="4">
        <text>a D-aminoacyl-tRNA + H2O = a tRNA + a D-alpha-amino acid + H(+)</text>
        <dbReference type="Rhea" id="RHEA:13953"/>
        <dbReference type="Rhea" id="RHEA-COMP:10123"/>
        <dbReference type="Rhea" id="RHEA-COMP:10124"/>
        <dbReference type="ChEBI" id="CHEBI:15377"/>
        <dbReference type="ChEBI" id="CHEBI:15378"/>
        <dbReference type="ChEBI" id="CHEBI:59871"/>
        <dbReference type="ChEBI" id="CHEBI:78442"/>
        <dbReference type="ChEBI" id="CHEBI:79333"/>
        <dbReference type="EC" id="3.1.1.96"/>
    </reaction>
</comment>
<dbReference type="EC" id="3.1.1.-" evidence="4"/>
<dbReference type="InterPro" id="IPR003732">
    <property type="entry name" value="Daa-tRNA_deacyls_DTD"/>
</dbReference>